<dbReference type="Proteomes" id="UP000287176">
    <property type="component" value="Unassembled WGS sequence"/>
</dbReference>
<dbReference type="Pfam" id="PF01633">
    <property type="entry name" value="Choline_kinase"/>
    <property type="match status" value="1"/>
</dbReference>
<keyword evidence="1" id="KW-0418">Kinase</keyword>
<gene>
    <name evidence="1" type="ORF">DSY94_07445</name>
</gene>
<dbReference type="EMBL" id="QNZI01000187">
    <property type="protein sequence ID" value="RTZ83834.1"/>
    <property type="molecule type" value="Genomic_DNA"/>
</dbReference>
<dbReference type="Gene3D" id="3.90.1200.10">
    <property type="match status" value="1"/>
</dbReference>
<name>A0A432GJ96_9DELT</name>
<dbReference type="SUPFAM" id="SSF56112">
    <property type="entry name" value="Protein kinase-like (PK-like)"/>
    <property type="match status" value="1"/>
</dbReference>
<keyword evidence="1" id="KW-0808">Transferase</keyword>
<dbReference type="PANTHER" id="PTHR22603:SF66">
    <property type="entry name" value="ETHANOLAMINE KINASE"/>
    <property type="match status" value="1"/>
</dbReference>
<accession>A0A432GJ96</accession>
<dbReference type="GO" id="GO:0006646">
    <property type="term" value="P:phosphatidylethanolamine biosynthetic process"/>
    <property type="evidence" value="ECO:0007669"/>
    <property type="project" value="TreeGrafter"/>
</dbReference>
<evidence type="ECO:0000313" key="1">
    <source>
        <dbReference type="EMBL" id="RTZ83834.1"/>
    </source>
</evidence>
<dbReference type="GO" id="GO:0004305">
    <property type="term" value="F:ethanolamine kinase activity"/>
    <property type="evidence" value="ECO:0007669"/>
    <property type="project" value="TreeGrafter"/>
</dbReference>
<organism evidence="1 2">
    <name type="scientific">SAR324 cluster bacterium</name>
    <dbReference type="NCBI Taxonomy" id="2024889"/>
    <lineage>
        <taxon>Bacteria</taxon>
        <taxon>Deltaproteobacteria</taxon>
        <taxon>SAR324 cluster</taxon>
    </lineage>
</organism>
<comment type="caution">
    <text evidence="1">The sequence shown here is derived from an EMBL/GenBank/DDBJ whole genome shotgun (WGS) entry which is preliminary data.</text>
</comment>
<reference evidence="1 2" key="1">
    <citation type="submission" date="2018-06" db="EMBL/GenBank/DDBJ databases">
        <title>Combined omics and stable isotope probing to characterize newly discovered Mariana Back-Arc vent microbial communities.</title>
        <authorList>
            <person name="Trembath-Reichert E."/>
            <person name="Huber J.A."/>
        </authorList>
    </citation>
    <scope>NUCLEOTIDE SEQUENCE [LARGE SCALE GENOMIC DNA]</scope>
    <source>
        <strain evidence="1">MAG 24</strain>
    </source>
</reference>
<protein>
    <submittedName>
        <fullName evidence="1">Choline kinase</fullName>
    </submittedName>
</protein>
<sequence length="292" mass="33802">MTENINKKVEALTFWQQPILCEPVKGGITNLNFRVEHGNEMFFVRLGEDIPEHGVYRFNELAASRAAFACGISPEVVHAESGAMVLRFIEGKTLVEEDLRDFSNLKKVLSLLKKCHREMPQHLPGSTLIFWVFQVIRGYAKTLREGKSRMIPQLQNFLNINADLEKTVGTIDLCFGHNDLLAGNFIDDGRRLWLIDWDYAGFNSPLFDLSNLASNNEFPEILEQELLEMYFEQTISADLWKRYFAMKCASLLREAMWSMVSEIHSTLDFDYVKYTTDNLERFEKSFAQFEKL</sequence>
<dbReference type="InterPro" id="IPR011009">
    <property type="entry name" value="Kinase-like_dom_sf"/>
</dbReference>
<evidence type="ECO:0000313" key="2">
    <source>
        <dbReference type="Proteomes" id="UP000287176"/>
    </source>
</evidence>
<dbReference type="CDD" id="cd05151">
    <property type="entry name" value="ChoK-like"/>
    <property type="match status" value="1"/>
</dbReference>
<dbReference type="AlphaFoldDB" id="A0A432GJ96"/>
<dbReference type="GO" id="GO:0005737">
    <property type="term" value="C:cytoplasm"/>
    <property type="evidence" value="ECO:0007669"/>
    <property type="project" value="TreeGrafter"/>
</dbReference>
<dbReference type="PANTHER" id="PTHR22603">
    <property type="entry name" value="CHOLINE/ETHANOALAMINE KINASE"/>
    <property type="match status" value="1"/>
</dbReference>
<dbReference type="Gene3D" id="3.30.200.20">
    <property type="entry name" value="Phosphorylase Kinase, domain 1"/>
    <property type="match status" value="1"/>
</dbReference>
<proteinExistence type="predicted"/>